<proteinExistence type="predicted"/>
<name>A0A8H4RRU9_9HELO</name>
<organism evidence="1 2">
    <name type="scientific">Cudoniella acicularis</name>
    <dbReference type="NCBI Taxonomy" id="354080"/>
    <lineage>
        <taxon>Eukaryota</taxon>
        <taxon>Fungi</taxon>
        <taxon>Dikarya</taxon>
        <taxon>Ascomycota</taxon>
        <taxon>Pezizomycotina</taxon>
        <taxon>Leotiomycetes</taxon>
        <taxon>Helotiales</taxon>
        <taxon>Tricladiaceae</taxon>
        <taxon>Cudoniella</taxon>
    </lineage>
</organism>
<keyword evidence="2" id="KW-1185">Reference proteome</keyword>
<dbReference type="EMBL" id="JAAMPI010000200">
    <property type="protein sequence ID" value="KAF4634218.1"/>
    <property type="molecule type" value="Genomic_DNA"/>
</dbReference>
<evidence type="ECO:0000313" key="2">
    <source>
        <dbReference type="Proteomes" id="UP000566819"/>
    </source>
</evidence>
<dbReference type="InterPro" id="IPR036514">
    <property type="entry name" value="SGNH_hydro_sf"/>
</dbReference>
<dbReference type="CDD" id="cd01838">
    <property type="entry name" value="Isoamyl_acetate_hydrolase_like"/>
    <property type="match status" value="1"/>
</dbReference>
<dbReference type="Pfam" id="PF00657">
    <property type="entry name" value="Lipase_GDSL"/>
    <property type="match status" value="1"/>
</dbReference>
<dbReference type="InterPro" id="IPR045136">
    <property type="entry name" value="Iah1-like"/>
</dbReference>
<dbReference type="InterPro" id="IPR001087">
    <property type="entry name" value="GDSL"/>
</dbReference>
<gene>
    <name evidence="1" type="ORF">G7Y89_g3888</name>
</gene>
<dbReference type="AlphaFoldDB" id="A0A8H4RRU9"/>
<reference evidence="1 2" key="1">
    <citation type="submission" date="2020-03" db="EMBL/GenBank/DDBJ databases">
        <title>Draft Genome Sequence of Cudoniella acicularis.</title>
        <authorList>
            <person name="Buettner E."/>
            <person name="Kellner H."/>
        </authorList>
    </citation>
    <scope>NUCLEOTIDE SEQUENCE [LARGE SCALE GENOMIC DNA]</scope>
    <source>
        <strain evidence="1 2">DSM 108380</strain>
    </source>
</reference>
<sequence length="268" mass="29780">MATQRYPQFFMLGDSHIQYSSRLRDGFSFGAGLAEHVERRLDVTTRGLNGYNTSNVMAILEAIIPPTSCAKIDYLLLLFGSNDSCLPESSTNQHVPLVWFRKNLGDIISHHLVRAHDPVILLVTPPPINESQLEIEDMKKGHSLLTRHQSFTAQYANAVRELVEESKNKKVVLIDLWSALLRKAAGSFPPDAEGDALLGSREKGDSEGLRELLVDGLHLSGAGYKVFLDEILPALGSGWTNSDKDKESWVFPRWEVAPSSSDINEAWP</sequence>
<comment type="caution">
    <text evidence="1">The sequence shown here is derived from an EMBL/GenBank/DDBJ whole genome shotgun (WGS) entry which is preliminary data.</text>
</comment>
<dbReference type="PANTHER" id="PTHR14209">
    <property type="entry name" value="ISOAMYL ACETATE-HYDROLYZING ESTERASE 1"/>
    <property type="match status" value="1"/>
</dbReference>
<dbReference type="OrthoDB" id="671439at2759"/>
<evidence type="ECO:0000313" key="1">
    <source>
        <dbReference type="EMBL" id="KAF4634218.1"/>
    </source>
</evidence>
<evidence type="ECO:0008006" key="3">
    <source>
        <dbReference type="Google" id="ProtNLM"/>
    </source>
</evidence>
<accession>A0A8H4RRU9</accession>
<dbReference type="PANTHER" id="PTHR14209:SF19">
    <property type="entry name" value="ISOAMYL ACETATE-HYDROLYZING ESTERASE 1 HOMOLOG"/>
    <property type="match status" value="1"/>
</dbReference>
<dbReference type="GO" id="GO:0016788">
    <property type="term" value="F:hydrolase activity, acting on ester bonds"/>
    <property type="evidence" value="ECO:0007669"/>
    <property type="project" value="InterPro"/>
</dbReference>
<dbReference type="Gene3D" id="3.40.50.1110">
    <property type="entry name" value="SGNH hydrolase"/>
    <property type="match status" value="1"/>
</dbReference>
<protein>
    <recommendedName>
        <fullName evidence="3">SGNH hydrolase-type esterase domain-containing protein</fullName>
    </recommendedName>
</protein>
<dbReference type="Proteomes" id="UP000566819">
    <property type="component" value="Unassembled WGS sequence"/>
</dbReference>
<dbReference type="SUPFAM" id="SSF52266">
    <property type="entry name" value="SGNH hydrolase"/>
    <property type="match status" value="1"/>
</dbReference>